<keyword evidence="1" id="KW-0732">Signal</keyword>
<dbReference type="PANTHER" id="PTHR10742:SF398">
    <property type="entry name" value="AMINE OXIDASE DOMAIN-CONTAINING PROTEIN-RELATED"/>
    <property type="match status" value="1"/>
</dbReference>
<feature type="domain" description="Amine oxidase" evidence="2">
    <location>
        <begin position="36"/>
        <end position="476"/>
    </location>
</feature>
<reference evidence="3" key="1">
    <citation type="submission" date="2021-12" db="EMBL/GenBank/DDBJ databases">
        <authorList>
            <person name="Martin H S."/>
        </authorList>
    </citation>
    <scope>NUCLEOTIDE SEQUENCE</scope>
</reference>
<evidence type="ECO:0000313" key="3">
    <source>
        <dbReference type="EMBL" id="CAH0731148.1"/>
    </source>
</evidence>
<dbReference type="GO" id="GO:0046592">
    <property type="term" value="F:polyamine oxidase activity"/>
    <property type="evidence" value="ECO:0007669"/>
    <property type="project" value="TreeGrafter"/>
</dbReference>
<dbReference type="Proteomes" id="UP000838878">
    <property type="component" value="Chromosome 9"/>
</dbReference>
<gene>
    <name evidence="3" type="ORF">BINO364_LOCUS16054</name>
</gene>
<organism evidence="3 4">
    <name type="scientific">Brenthis ino</name>
    <name type="common">lesser marbled fritillary</name>
    <dbReference type="NCBI Taxonomy" id="405034"/>
    <lineage>
        <taxon>Eukaryota</taxon>
        <taxon>Metazoa</taxon>
        <taxon>Ecdysozoa</taxon>
        <taxon>Arthropoda</taxon>
        <taxon>Hexapoda</taxon>
        <taxon>Insecta</taxon>
        <taxon>Pterygota</taxon>
        <taxon>Neoptera</taxon>
        <taxon>Endopterygota</taxon>
        <taxon>Lepidoptera</taxon>
        <taxon>Glossata</taxon>
        <taxon>Ditrysia</taxon>
        <taxon>Papilionoidea</taxon>
        <taxon>Nymphalidae</taxon>
        <taxon>Heliconiinae</taxon>
        <taxon>Argynnini</taxon>
        <taxon>Brenthis</taxon>
    </lineage>
</organism>
<dbReference type="OrthoDB" id="5046242at2759"/>
<dbReference type="InterPro" id="IPR050281">
    <property type="entry name" value="Flavin_monoamine_oxidase"/>
</dbReference>
<dbReference type="EMBL" id="OV170229">
    <property type="protein sequence ID" value="CAH0731148.1"/>
    <property type="molecule type" value="Genomic_DNA"/>
</dbReference>
<keyword evidence="4" id="KW-1185">Reference proteome</keyword>
<name>A0A8J9V3T2_9NEOP</name>
<accession>A0A8J9V3T2</accession>
<dbReference type="AlphaFoldDB" id="A0A8J9V3T2"/>
<evidence type="ECO:0000259" key="2">
    <source>
        <dbReference type="Pfam" id="PF01593"/>
    </source>
</evidence>
<dbReference type="InterPro" id="IPR036188">
    <property type="entry name" value="FAD/NAD-bd_sf"/>
</dbReference>
<proteinExistence type="predicted"/>
<dbReference type="SUPFAM" id="SSF54373">
    <property type="entry name" value="FAD-linked reductases, C-terminal domain"/>
    <property type="match status" value="1"/>
</dbReference>
<dbReference type="PANTHER" id="PTHR10742">
    <property type="entry name" value="FLAVIN MONOAMINE OXIDASE"/>
    <property type="match status" value="1"/>
</dbReference>
<protein>
    <recommendedName>
        <fullName evidence="2">Amine oxidase domain-containing protein</fullName>
    </recommendedName>
</protein>
<dbReference type="InterPro" id="IPR002937">
    <property type="entry name" value="Amino_oxidase"/>
</dbReference>
<sequence>MGTLINVFILSFLASTFYASPLQPTYDTIVVGLGSAGATAASTLAKAGKRVLALEAQDRIGGRVKTVPFGDGVVEEGAEWIHGTGNSRVYDSAVKNNITVFPQDPNSFVYNSDGTPGNTSLINELLEHSMTIADNPSEKPEALGKFISRSMLDYLKEKYPNLSENKEFVSEFFDLLNIFVSNDVASNDWNDISAQSHYRGVGGNLYTTWHRHGYKTFFDIVLNTYNNGTGWPTLDIKLNKEVTLIKWPKNSTGNVEVLCKDGDVFKANNVIVTVSLGVLKERYSTLISPPIPQSKITAIEKIPFGLIGKIILSFPKRWILNDNYILFYLPGDKSKINDTWLTKIRDISTPSGSSNTITLWTSGDVTKMVEKLPEDVVKRKVMGLLRQFLGKDMTVPEPTGIIISKWFSNPFTRGTYTYDSLSVHEYPDARATLGEPLVDEAGVPKVLFAGEATELTHFATVHGASETGYREAMRLLNLNKQ</sequence>
<dbReference type="Gene3D" id="3.50.50.60">
    <property type="entry name" value="FAD/NAD(P)-binding domain"/>
    <property type="match status" value="1"/>
</dbReference>
<dbReference type="Pfam" id="PF01593">
    <property type="entry name" value="Amino_oxidase"/>
    <property type="match status" value="1"/>
</dbReference>
<feature type="chain" id="PRO_5035473084" description="Amine oxidase domain-containing protein" evidence="1">
    <location>
        <begin position="20"/>
        <end position="481"/>
    </location>
</feature>
<feature type="signal peptide" evidence="1">
    <location>
        <begin position="1"/>
        <end position="19"/>
    </location>
</feature>
<feature type="non-terminal residue" evidence="3">
    <location>
        <position position="481"/>
    </location>
</feature>
<evidence type="ECO:0000256" key="1">
    <source>
        <dbReference type="SAM" id="SignalP"/>
    </source>
</evidence>
<evidence type="ECO:0000313" key="4">
    <source>
        <dbReference type="Proteomes" id="UP000838878"/>
    </source>
</evidence>
<dbReference type="SUPFAM" id="SSF51905">
    <property type="entry name" value="FAD/NAD(P)-binding domain"/>
    <property type="match status" value="1"/>
</dbReference>
<dbReference type="Gene3D" id="3.90.660.10">
    <property type="match status" value="1"/>
</dbReference>